<accession>A0A0W8EAS7</accession>
<evidence type="ECO:0000313" key="1">
    <source>
        <dbReference type="EMBL" id="KUG05755.1"/>
    </source>
</evidence>
<name>A0A0W8EAS7_9ZZZZ</name>
<sequence length="58" mass="6651">MAMAQHSTSPVPLYLIPQALSEEIKKYGDTIAEVRVRRTSGHNYILKVKHERRGDRSD</sequence>
<dbReference type="AlphaFoldDB" id="A0A0W8EAS7"/>
<protein>
    <submittedName>
        <fullName evidence="1">Uncharacterized protein</fullName>
    </submittedName>
</protein>
<organism evidence="1">
    <name type="scientific">hydrocarbon metagenome</name>
    <dbReference type="NCBI Taxonomy" id="938273"/>
    <lineage>
        <taxon>unclassified sequences</taxon>
        <taxon>metagenomes</taxon>
        <taxon>ecological metagenomes</taxon>
    </lineage>
</organism>
<gene>
    <name evidence="1" type="ORF">ASZ90_016813</name>
</gene>
<comment type="caution">
    <text evidence="1">The sequence shown here is derived from an EMBL/GenBank/DDBJ whole genome shotgun (WGS) entry which is preliminary data.</text>
</comment>
<dbReference type="EMBL" id="LNQE01001770">
    <property type="protein sequence ID" value="KUG05755.1"/>
    <property type="molecule type" value="Genomic_DNA"/>
</dbReference>
<proteinExistence type="predicted"/>
<reference evidence="1" key="1">
    <citation type="journal article" date="2015" name="Proc. Natl. Acad. Sci. U.S.A.">
        <title>Networks of energetic and metabolic interactions define dynamics in microbial communities.</title>
        <authorList>
            <person name="Embree M."/>
            <person name="Liu J.K."/>
            <person name="Al-Bassam M.M."/>
            <person name="Zengler K."/>
        </authorList>
    </citation>
    <scope>NUCLEOTIDE SEQUENCE</scope>
</reference>